<keyword evidence="3" id="KW-0255">Endonuclease</keyword>
<reference evidence="11" key="1">
    <citation type="submission" date="2016-10" db="EMBL/GenBank/DDBJ databases">
        <authorList>
            <person name="Varghese N."/>
            <person name="Submissions S."/>
        </authorList>
    </citation>
    <scope>NUCLEOTIDE SEQUENCE [LARGE SCALE GENOMIC DNA]</scope>
    <source>
        <strain evidence="11">DSM 20403</strain>
    </source>
</reference>
<dbReference type="Proteomes" id="UP000182635">
    <property type="component" value="Unassembled WGS sequence"/>
</dbReference>
<dbReference type="GO" id="GO:0043571">
    <property type="term" value="P:maintenance of CRISPR repeat elements"/>
    <property type="evidence" value="ECO:0007669"/>
    <property type="project" value="InterPro"/>
</dbReference>
<dbReference type="OrthoDB" id="9803119at2"/>
<comment type="subunit">
    <text evidence="9">Homodimer, forms a heterotetramer with a Cas2 homodimer.</text>
</comment>
<evidence type="ECO:0000256" key="5">
    <source>
        <dbReference type="ARBA" id="ARBA00022842"/>
    </source>
</evidence>
<accession>A0A1I2PNL6</accession>
<dbReference type="GeneID" id="29801941"/>
<dbReference type="GO" id="GO:0004520">
    <property type="term" value="F:DNA endonuclease activity"/>
    <property type="evidence" value="ECO:0007669"/>
    <property type="project" value="InterPro"/>
</dbReference>
<evidence type="ECO:0000256" key="2">
    <source>
        <dbReference type="ARBA" id="ARBA00022723"/>
    </source>
</evidence>
<sequence>MKNIIYVKTQYFVSTSNQGLKFSNVIDKSKQYMAYDDVGVLIFDNVNSYLSSKLIQKCVEHGIALLFCDARHSPLLLMDNVYNQKNRFELLSAQLSLASKTKNRIWSKIVMAKIRNQAKCVEQTGHSRNDVGLIQSISSNITEGDKHNVEAYAAREYFPMMFGKNFKRGRFDDIINAGLNYGYAVLRALIRREIVMHGLEPSFGIHHASVENPFNLSDDLIEPYRAFVDLIVHDVIIPRNHEQLDSSDCEDIVRVLFEKCVMDNKVYYLGDAIKVTVNSYVNCINNSTSSSLKLPGFIEGGK</sequence>
<dbReference type="InterPro" id="IPR042206">
    <property type="entry name" value="CRISPR-assoc_Cas1_C"/>
</dbReference>
<dbReference type="GO" id="GO:0003677">
    <property type="term" value="F:DNA binding"/>
    <property type="evidence" value="ECO:0007669"/>
    <property type="project" value="UniProtKB-KW"/>
</dbReference>
<organism evidence="10 11">
    <name type="scientific">Ligilactobacillus ruminis DSM 20403 = NBRC 102161</name>
    <dbReference type="NCBI Taxonomy" id="1423798"/>
    <lineage>
        <taxon>Bacteria</taxon>
        <taxon>Bacillati</taxon>
        <taxon>Bacillota</taxon>
        <taxon>Bacilli</taxon>
        <taxon>Lactobacillales</taxon>
        <taxon>Lactobacillaceae</taxon>
        <taxon>Ligilactobacillus</taxon>
    </lineage>
</organism>
<dbReference type="InterPro" id="IPR002729">
    <property type="entry name" value="CRISPR-assoc_Cas1"/>
</dbReference>
<keyword evidence="2" id="KW-0479">Metal-binding</keyword>
<dbReference type="RefSeq" id="WP_014073474.1">
    <property type="nucleotide sequence ID" value="NZ_AYYL01000001.1"/>
</dbReference>
<keyword evidence="1" id="KW-0540">Nuclease</keyword>
<evidence type="ECO:0000256" key="1">
    <source>
        <dbReference type="ARBA" id="ARBA00022722"/>
    </source>
</evidence>
<protein>
    <submittedName>
        <fullName evidence="10">CRISP-associated protein Cas1</fullName>
    </submittedName>
</protein>
<evidence type="ECO:0000313" key="10">
    <source>
        <dbReference type="EMBL" id="SFG15617.1"/>
    </source>
</evidence>
<dbReference type="GO" id="GO:0046872">
    <property type="term" value="F:metal ion binding"/>
    <property type="evidence" value="ECO:0007669"/>
    <property type="project" value="UniProtKB-KW"/>
</dbReference>
<dbReference type="EMBL" id="FOPI01000003">
    <property type="protein sequence ID" value="SFG15617.1"/>
    <property type="molecule type" value="Genomic_DNA"/>
</dbReference>
<dbReference type="AlphaFoldDB" id="A0A1I2PNL6"/>
<dbReference type="InterPro" id="IPR050646">
    <property type="entry name" value="Cas1"/>
</dbReference>
<dbReference type="GO" id="GO:0051607">
    <property type="term" value="P:defense response to virus"/>
    <property type="evidence" value="ECO:0007669"/>
    <property type="project" value="UniProtKB-KW"/>
</dbReference>
<dbReference type="PANTHER" id="PTHR34353:SF2">
    <property type="entry name" value="CRISPR-ASSOCIATED ENDONUCLEASE CAS1 1"/>
    <property type="match status" value="1"/>
</dbReference>
<evidence type="ECO:0000313" key="11">
    <source>
        <dbReference type="Proteomes" id="UP000182635"/>
    </source>
</evidence>
<dbReference type="NCBIfam" id="TIGR00287">
    <property type="entry name" value="cas1"/>
    <property type="match status" value="1"/>
</dbReference>
<evidence type="ECO:0000256" key="7">
    <source>
        <dbReference type="ARBA" id="ARBA00023125"/>
    </source>
</evidence>
<gene>
    <name evidence="10" type="ORF">SAMN02910432_00138</name>
</gene>
<dbReference type="GO" id="GO:0016787">
    <property type="term" value="F:hydrolase activity"/>
    <property type="evidence" value="ECO:0007669"/>
    <property type="project" value="UniProtKB-KW"/>
</dbReference>
<evidence type="ECO:0000256" key="4">
    <source>
        <dbReference type="ARBA" id="ARBA00022801"/>
    </source>
</evidence>
<name>A0A1I2PNL6_9LACO</name>
<dbReference type="Gene3D" id="1.20.120.920">
    <property type="entry name" value="CRISPR-associated endonuclease Cas1, C-terminal domain"/>
    <property type="match status" value="1"/>
</dbReference>
<evidence type="ECO:0000256" key="9">
    <source>
        <dbReference type="ARBA" id="ARBA00038592"/>
    </source>
</evidence>
<keyword evidence="7" id="KW-0238">DNA-binding</keyword>
<keyword evidence="4" id="KW-0378">Hydrolase</keyword>
<evidence type="ECO:0000256" key="8">
    <source>
        <dbReference type="ARBA" id="ARBA00023211"/>
    </source>
</evidence>
<dbReference type="PANTHER" id="PTHR34353">
    <property type="entry name" value="CRISPR-ASSOCIATED ENDONUCLEASE CAS1 1"/>
    <property type="match status" value="1"/>
</dbReference>
<dbReference type="InterPro" id="IPR019855">
    <property type="entry name" value="CRISPR-assoc_Cas1_NMENI"/>
</dbReference>
<proteinExistence type="predicted"/>
<keyword evidence="5" id="KW-0460">Magnesium</keyword>
<evidence type="ECO:0000256" key="6">
    <source>
        <dbReference type="ARBA" id="ARBA00023118"/>
    </source>
</evidence>
<dbReference type="Pfam" id="PF01867">
    <property type="entry name" value="Cas_Cas1"/>
    <property type="match status" value="1"/>
</dbReference>
<evidence type="ECO:0000256" key="3">
    <source>
        <dbReference type="ARBA" id="ARBA00022759"/>
    </source>
</evidence>
<keyword evidence="8" id="KW-0464">Manganese</keyword>
<keyword evidence="6" id="KW-0051">Antiviral defense</keyword>
<dbReference type="NCBIfam" id="TIGR03639">
    <property type="entry name" value="cas1_NMENI"/>
    <property type="match status" value="1"/>
</dbReference>